<name>A0AA35KJH3_9SAUR</name>
<accession>A0AA35KJH3</accession>
<dbReference type="Proteomes" id="UP001178461">
    <property type="component" value="Chromosome 7"/>
</dbReference>
<dbReference type="EMBL" id="OX395132">
    <property type="protein sequence ID" value="CAI5779295.1"/>
    <property type="molecule type" value="Genomic_DNA"/>
</dbReference>
<evidence type="ECO:0000313" key="1">
    <source>
        <dbReference type="EMBL" id="CAI5779295.1"/>
    </source>
</evidence>
<protein>
    <submittedName>
        <fullName evidence="1">Uncharacterized protein</fullName>
    </submittedName>
</protein>
<evidence type="ECO:0000313" key="2">
    <source>
        <dbReference type="Proteomes" id="UP001178461"/>
    </source>
</evidence>
<reference evidence="1" key="1">
    <citation type="submission" date="2022-12" db="EMBL/GenBank/DDBJ databases">
        <authorList>
            <person name="Alioto T."/>
            <person name="Alioto T."/>
            <person name="Gomez Garrido J."/>
        </authorList>
    </citation>
    <scope>NUCLEOTIDE SEQUENCE</scope>
</reference>
<proteinExistence type="predicted"/>
<organism evidence="1 2">
    <name type="scientific">Podarcis lilfordi</name>
    <name type="common">Lilford's wall lizard</name>
    <dbReference type="NCBI Taxonomy" id="74358"/>
    <lineage>
        <taxon>Eukaryota</taxon>
        <taxon>Metazoa</taxon>
        <taxon>Chordata</taxon>
        <taxon>Craniata</taxon>
        <taxon>Vertebrata</taxon>
        <taxon>Euteleostomi</taxon>
        <taxon>Lepidosauria</taxon>
        <taxon>Squamata</taxon>
        <taxon>Bifurcata</taxon>
        <taxon>Unidentata</taxon>
        <taxon>Episquamata</taxon>
        <taxon>Laterata</taxon>
        <taxon>Lacertibaenia</taxon>
        <taxon>Lacertidae</taxon>
        <taxon>Podarcis</taxon>
    </lineage>
</organism>
<gene>
    <name evidence="1" type="ORF">PODLI_1B030384</name>
</gene>
<dbReference type="AlphaFoldDB" id="A0AA35KJH3"/>
<keyword evidence="2" id="KW-1185">Reference proteome</keyword>
<sequence length="104" mass="11282">MSHTPCLLSQTAVLRCDGSHCPFASAEVRSSCPSSQLLLRAANCLGAGLVHAPKLDDALVCLTLHLICYTIKIAFAFPQHQTRKLTLAKWSDRGKLGSDWFITG</sequence>